<dbReference type="InterPro" id="IPR029041">
    <property type="entry name" value="FAD-linked_oxidoreductase-like"/>
</dbReference>
<dbReference type="PROSITE" id="PS00687">
    <property type="entry name" value="ALDEHYDE_DEHYDR_GLU"/>
    <property type="match status" value="1"/>
</dbReference>
<organism evidence="8">
    <name type="scientific">freshwater metagenome</name>
    <dbReference type="NCBI Taxonomy" id="449393"/>
    <lineage>
        <taxon>unclassified sequences</taxon>
        <taxon>metagenomes</taxon>
        <taxon>ecological metagenomes</taxon>
    </lineage>
</organism>
<dbReference type="GO" id="GO:0003842">
    <property type="term" value="F:L-glutamate gamma-semialdehyde dehydrogenase activity"/>
    <property type="evidence" value="ECO:0007669"/>
    <property type="project" value="UniProtKB-EC"/>
</dbReference>
<dbReference type="AlphaFoldDB" id="A0A6J5YSC6"/>
<sequence length="1116" mass="123540">MELLAIMSSIFETDSKADQLADTAVLRTKELMDQSDKLRDRREKANRKRVARLFKDPKAIEATITLTDEVMRISSVKSSSRIFRRAAKKASITGFGPINGIGLHAIGILSHALPAPVVAAVHQRVRALSKDLILASENEKLAKHLSKRTAKGISLNINVLGEAVLGDHEAELRFQSILEMMRRPEVNYISVKLSSIVAQLIIIDVEGSINRVSEKMRTLYREAQQHGVFVNLDMEEYRDLPMTVAAFMRVLDEPEFEGMKAGIVLQAYLPESHKFFAELVQWSKSRFARNGGSIKVRLVKGANLAMERAEAELHGWDSAPYRSKSDVDASYVRLIDAALRPEHSQAVRIGIASHNLFHMTWALEVAKSRGVVDQIDIEMLEGMANAEALAVTRAGQPVLLYAPVTRKDDFAAAVAYLVRRLDENTSDENYLKAAFEISKNPLKFKEQEARFRLSISERHSVTTQSLRHIEHEIATGTNFENERNADPTEPEFIKAVSKAIKKARDIKDQEIPLVIDGKEVFTKEQEEGTDPSDNGKVWYHYSVGSTKEVDKAVQAAKRAQNNWGTLSIEERTSILFSAASVMQKSIVETIAVMSRDAGKTVAEADPEVAEAIDFARFYATTAQNFGESTPLGTILVVPPWNFPYAIPMGGVCAALAAGNSVILKPAPESVATAWEVASHLWAGGVPQDVLQFLPMRDDDNGKYLITHPDIDGLILTGSFDTASMFTSWRPEINLMAETSGKNAVLISACADIDAAVKDLVQSAFGHAGQKCSAASIAIVDTNIYQDPAFIRQLKDAVESLHVGAGWSFSTTVGPIIRPSENALTRALTQLDDGESWLVQPQQLDQAGLMWRPGVKLGVKAKSWSHRNEWFGPVLAIIEAPDFDTALDWQNETDFGLTAGIQSLDEQECEEWLNRIEAGNLYVNRGITGAIVNRQPFGGWKRSAVGPNAKAGGLNYVNTLRNWPRVTNLEAAIYGVNTWWAKVGSQAIDRSGLLVEKNFQRYRHYLAPIVIVVDESSTQEEKSLIHHISETTGAKVIFTTDLSDVRETYSRVRWLASSKPPIYEELQKGISVDHRPIAQRGDIETPRWLIEQSVAITYHRYGNPNGGPKPRCSGLEA</sequence>
<dbReference type="PIRSF" id="PIRSF000197">
    <property type="entry name" value="Bifunct_PutA"/>
    <property type="match status" value="1"/>
</dbReference>
<dbReference type="Gene3D" id="3.40.309.10">
    <property type="entry name" value="Aldehyde Dehydrogenase, Chain A, domain 2"/>
    <property type="match status" value="1"/>
</dbReference>
<dbReference type="InterPro" id="IPR025703">
    <property type="entry name" value="Bifunct_PutA"/>
</dbReference>
<feature type="domain" description="Aldehyde dehydrogenase" evidence="6">
    <location>
        <begin position="526"/>
        <end position="953"/>
    </location>
</feature>
<feature type="domain" description="Proline dehydrogenase" evidence="7">
    <location>
        <begin position="143"/>
        <end position="431"/>
    </location>
</feature>
<dbReference type="SUPFAM" id="SSF51730">
    <property type="entry name" value="FAD-linked oxidoreductase"/>
    <property type="match status" value="1"/>
</dbReference>
<accession>A0A6J5YSC6</accession>
<dbReference type="Pfam" id="PF01619">
    <property type="entry name" value="Pro_dh"/>
    <property type="match status" value="1"/>
</dbReference>
<dbReference type="Gene3D" id="3.40.605.10">
    <property type="entry name" value="Aldehyde Dehydrogenase, Chain A, domain 1"/>
    <property type="match status" value="1"/>
</dbReference>
<comment type="pathway">
    <text evidence="1">Amino-acid degradation; L-proline degradation into L-glutamate; L-glutamate from L-proline: step 2/2.</text>
</comment>
<evidence type="ECO:0000256" key="5">
    <source>
        <dbReference type="ARBA" id="ARBA00048142"/>
    </source>
</evidence>
<dbReference type="InterPro" id="IPR016163">
    <property type="entry name" value="Ald_DH_C"/>
</dbReference>
<dbReference type="InterPro" id="IPR029510">
    <property type="entry name" value="Ald_DH_CS_GLU"/>
</dbReference>
<dbReference type="InterPro" id="IPR016162">
    <property type="entry name" value="Ald_DH_N"/>
</dbReference>
<comment type="catalytic activity">
    <reaction evidence="5">
        <text>L-glutamate 5-semialdehyde + NAD(+) + H2O = L-glutamate + NADH + 2 H(+)</text>
        <dbReference type="Rhea" id="RHEA:30235"/>
        <dbReference type="ChEBI" id="CHEBI:15377"/>
        <dbReference type="ChEBI" id="CHEBI:15378"/>
        <dbReference type="ChEBI" id="CHEBI:29985"/>
        <dbReference type="ChEBI" id="CHEBI:57540"/>
        <dbReference type="ChEBI" id="CHEBI:57945"/>
        <dbReference type="ChEBI" id="CHEBI:58066"/>
        <dbReference type="EC" id="1.2.1.88"/>
    </reaction>
</comment>
<dbReference type="GO" id="GO:0009898">
    <property type="term" value="C:cytoplasmic side of plasma membrane"/>
    <property type="evidence" value="ECO:0007669"/>
    <property type="project" value="TreeGrafter"/>
</dbReference>
<name>A0A6J5YSC6_9ZZZZ</name>
<evidence type="ECO:0000313" key="8">
    <source>
        <dbReference type="EMBL" id="CAB4331822.1"/>
    </source>
</evidence>
<dbReference type="EC" id="1.2.1.88" evidence="2"/>
<dbReference type="GO" id="GO:0010133">
    <property type="term" value="P:L-proline catabolic process to L-glutamate"/>
    <property type="evidence" value="ECO:0007669"/>
    <property type="project" value="InterPro"/>
</dbReference>
<evidence type="ECO:0000256" key="2">
    <source>
        <dbReference type="ARBA" id="ARBA00012884"/>
    </source>
</evidence>
<evidence type="ECO:0000259" key="6">
    <source>
        <dbReference type="Pfam" id="PF00171"/>
    </source>
</evidence>
<dbReference type="GO" id="GO:0003700">
    <property type="term" value="F:DNA-binding transcription factor activity"/>
    <property type="evidence" value="ECO:0007669"/>
    <property type="project" value="InterPro"/>
</dbReference>
<proteinExistence type="predicted"/>
<dbReference type="Pfam" id="PF00171">
    <property type="entry name" value="Aldedh"/>
    <property type="match status" value="1"/>
</dbReference>
<keyword evidence="3" id="KW-0560">Oxidoreductase</keyword>
<evidence type="ECO:0000256" key="4">
    <source>
        <dbReference type="ARBA" id="ARBA00023027"/>
    </source>
</evidence>
<keyword evidence="4" id="KW-0520">NAD</keyword>
<dbReference type="InterPro" id="IPR016161">
    <property type="entry name" value="Ald_DH/histidinol_DH"/>
</dbReference>
<dbReference type="InterPro" id="IPR050485">
    <property type="entry name" value="Proline_metab_enzyme"/>
</dbReference>
<dbReference type="InterPro" id="IPR015590">
    <property type="entry name" value="Aldehyde_DH_dom"/>
</dbReference>
<dbReference type="PANTHER" id="PTHR42862">
    <property type="entry name" value="DELTA-1-PYRROLINE-5-CARBOXYLATE DEHYDROGENASE 1, ISOFORM A-RELATED"/>
    <property type="match status" value="1"/>
</dbReference>
<gene>
    <name evidence="8" type="ORF">UFOPK3820_00242</name>
</gene>
<dbReference type="InterPro" id="IPR016160">
    <property type="entry name" value="Ald_DH_CS_CYS"/>
</dbReference>
<dbReference type="InterPro" id="IPR002872">
    <property type="entry name" value="Proline_DH_dom"/>
</dbReference>
<evidence type="ECO:0000256" key="3">
    <source>
        <dbReference type="ARBA" id="ARBA00023002"/>
    </source>
</evidence>
<dbReference type="EMBL" id="CAESAB010000005">
    <property type="protein sequence ID" value="CAB4331822.1"/>
    <property type="molecule type" value="Genomic_DNA"/>
</dbReference>
<dbReference type="SUPFAM" id="SSF53720">
    <property type="entry name" value="ALDH-like"/>
    <property type="match status" value="1"/>
</dbReference>
<dbReference type="FunFam" id="3.40.309.10:FF:000005">
    <property type="entry name" value="1-pyrroline-5-carboxylate dehydrogenase 1"/>
    <property type="match status" value="1"/>
</dbReference>
<dbReference type="GO" id="GO:0004657">
    <property type="term" value="F:proline dehydrogenase activity"/>
    <property type="evidence" value="ECO:0007669"/>
    <property type="project" value="InterPro"/>
</dbReference>
<reference evidence="8" key="1">
    <citation type="submission" date="2020-05" db="EMBL/GenBank/DDBJ databases">
        <authorList>
            <person name="Chiriac C."/>
            <person name="Salcher M."/>
            <person name="Ghai R."/>
            <person name="Kavagutti S V."/>
        </authorList>
    </citation>
    <scope>NUCLEOTIDE SEQUENCE</scope>
</reference>
<evidence type="ECO:0000259" key="7">
    <source>
        <dbReference type="Pfam" id="PF01619"/>
    </source>
</evidence>
<evidence type="ECO:0000256" key="1">
    <source>
        <dbReference type="ARBA" id="ARBA00004786"/>
    </source>
</evidence>
<protein>
    <recommendedName>
        <fullName evidence="2">L-glutamate gamma-semialdehyde dehydrogenase</fullName>
        <ecNumber evidence="2">1.2.1.88</ecNumber>
    </recommendedName>
</protein>
<dbReference type="PROSITE" id="PS00070">
    <property type="entry name" value="ALDEHYDE_DEHYDR_CYS"/>
    <property type="match status" value="1"/>
</dbReference>
<dbReference type="PANTHER" id="PTHR42862:SF1">
    <property type="entry name" value="DELTA-1-PYRROLINE-5-CARBOXYLATE DEHYDROGENASE 2, ISOFORM A-RELATED"/>
    <property type="match status" value="1"/>
</dbReference>
<dbReference type="Gene3D" id="3.20.20.220">
    <property type="match status" value="1"/>
</dbReference>